<evidence type="ECO:0000313" key="3">
    <source>
        <dbReference type="Proteomes" id="UP000001811"/>
    </source>
</evidence>
<sequence>MGTKLELDERSLFPVLLNIVTVVHNNLFNFFLYSRENVLLLHFGVFPLSKTSAVPAENYCQEANHQCYRCFPGHLRDETFPELKTYIKK</sequence>
<accession>A0A5F9CAC7</accession>
<evidence type="ECO:0000256" key="1">
    <source>
        <dbReference type="SAM" id="Phobius"/>
    </source>
</evidence>
<reference evidence="2" key="3">
    <citation type="submission" date="2025-09" db="UniProtKB">
        <authorList>
            <consortium name="Ensembl"/>
        </authorList>
    </citation>
    <scope>IDENTIFICATION</scope>
    <source>
        <strain evidence="2">Thorbecke</strain>
    </source>
</reference>
<proteinExistence type="predicted"/>
<evidence type="ECO:0000313" key="2">
    <source>
        <dbReference type="Ensembl" id="ENSOCUP00000030690.1"/>
    </source>
</evidence>
<dbReference type="InParanoid" id="A0A5F9CAC7"/>
<dbReference type="Bgee" id="ENSOCUG00000034609">
    <property type="expression patterns" value="Expressed in ovary and 8 other cell types or tissues"/>
</dbReference>
<keyword evidence="3" id="KW-1185">Reference proteome</keyword>
<feature type="transmembrane region" description="Helical" evidence="1">
    <location>
        <begin position="12"/>
        <end position="33"/>
    </location>
</feature>
<dbReference type="AlphaFoldDB" id="A0A5F9CAC7"/>
<reference evidence="2" key="2">
    <citation type="submission" date="2025-08" db="UniProtKB">
        <authorList>
            <consortium name="Ensembl"/>
        </authorList>
    </citation>
    <scope>IDENTIFICATION</scope>
    <source>
        <strain evidence="2">Thorbecke</strain>
    </source>
</reference>
<keyword evidence="1" id="KW-0812">Transmembrane</keyword>
<name>A0A5F9CAC7_RABIT</name>
<keyword evidence="1" id="KW-1133">Transmembrane helix</keyword>
<dbReference type="Proteomes" id="UP000001811">
    <property type="component" value="Chromosome 11"/>
</dbReference>
<keyword evidence="1" id="KW-0472">Membrane</keyword>
<protein>
    <submittedName>
        <fullName evidence="2">Uncharacterized protein</fullName>
    </submittedName>
</protein>
<dbReference type="EMBL" id="AAGW02043909">
    <property type="status" value="NOT_ANNOTATED_CDS"/>
    <property type="molecule type" value="Genomic_DNA"/>
</dbReference>
<dbReference type="Ensembl" id="ENSOCUT00000051813.1">
    <property type="protein sequence ID" value="ENSOCUP00000030690.1"/>
    <property type="gene ID" value="ENSOCUG00000034609.1"/>
</dbReference>
<reference evidence="2 3" key="1">
    <citation type="journal article" date="2011" name="Nature">
        <title>A high-resolution map of human evolutionary constraint using 29 mammals.</title>
        <authorList>
            <person name="Lindblad-Toh K."/>
            <person name="Garber M."/>
            <person name="Zuk O."/>
            <person name="Lin M.F."/>
            <person name="Parker B.J."/>
            <person name="Washietl S."/>
            <person name="Kheradpour P."/>
            <person name="Ernst J."/>
            <person name="Jordan G."/>
            <person name="Mauceli E."/>
            <person name="Ward L.D."/>
            <person name="Lowe C.B."/>
            <person name="Holloway A.K."/>
            <person name="Clamp M."/>
            <person name="Gnerre S."/>
            <person name="Alfoldi J."/>
            <person name="Beal K."/>
            <person name="Chang J."/>
            <person name="Clawson H."/>
            <person name="Cuff J."/>
            <person name="Di Palma F."/>
            <person name="Fitzgerald S."/>
            <person name="Flicek P."/>
            <person name="Guttman M."/>
            <person name="Hubisz M.J."/>
            <person name="Jaffe D.B."/>
            <person name="Jungreis I."/>
            <person name="Kent W.J."/>
            <person name="Kostka D."/>
            <person name="Lara M."/>
            <person name="Martins A.L."/>
            <person name="Massingham T."/>
            <person name="Moltke I."/>
            <person name="Raney B.J."/>
            <person name="Rasmussen M.D."/>
            <person name="Robinson J."/>
            <person name="Stark A."/>
            <person name="Vilella A.J."/>
            <person name="Wen J."/>
            <person name="Xie X."/>
            <person name="Zody M.C."/>
            <person name="Baldwin J."/>
            <person name="Bloom T."/>
            <person name="Chin C.W."/>
            <person name="Heiman D."/>
            <person name="Nicol R."/>
            <person name="Nusbaum C."/>
            <person name="Young S."/>
            <person name="Wilkinson J."/>
            <person name="Worley K.C."/>
            <person name="Kovar C.L."/>
            <person name="Muzny D.M."/>
            <person name="Gibbs R.A."/>
            <person name="Cree A."/>
            <person name="Dihn H.H."/>
            <person name="Fowler G."/>
            <person name="Jhangiani S."/>
            <person name="Joshi V."/>
            <person name="Lee S."/>
            <person name="Lewis L.R."/>
            <person name="Nazareth L.V."/>
            <person name="Okwuonu G."/>
            <person name="Santibanez J."/>
            <person name="Warren W.C."/>
            <person name="Mardis E.R."/>
            <person name="Weinstock G.M."/>
            <person name="Wilson R.K."/>
            <person name="Delehaunty K."/>
            <person name="Dooling D."/>
            <person name="Fronik C."/>
            <person name="Fulton L."/>
            <person name="Fulton B."/>
            <person name="Graves T."/>
            <person name="Minx P."/>
            <person name="Sodergren E."/>
            <person name="Birney E."/>
            <person name="Margulies E.H."/>
            <person name="Herrero J."/>
            <person name="Green E.D."/>
            <person name="Haussler D."/>
            <person name="Siepel A."/>
            <person name="Goldman N."/>
            <person name="Pollard K.S."/>
            <person name="Pedersen J.S."/>
            <person name="Lander E.S."/>
            <person name="Kellis M."/>
        </authorList>
    </citation>
    <scope>NUCLEOTIDE SEQUENCE [LARGE SCALE GENOMIC DNA]</scope>
    <source>
        <strain evidence="2 3">Thorbecke inbred</strain>
    </source>
</reference>
<organism evidence="2 3">
    <name type="scientific">Oryctolagus cuniculus</name>
    <name type="common">Rabbit</name>
    <dbReference type="NCBI Taxonomy" id="9986"/>
    <lineage>
        <taxon>Eukaryota</taxon>
        <taxon>Metazoa</taxon>
        <taxon>Chordata</taxon>
        <taxon>Craniata</taxon>
        <taxon>Vertebrata</taxon>
        <taxon>Euteleostomi</taxon>
        <taxon>Mammalia</taxon>
        <taxon>Eutheria</taxon>
        <taxon>Euarchontoglires</taxon>
        <taxon>Glires</taxon>
        <taxon>Lagomorpha</taxon>
        <taxon>Leporidae</taxon>
        <taxon>Oryctolagus</taxon>
    </lineage>
</organism>